<evidence type="ECO:0000256" key="1">
    <source>
        <dbReference type="SAM" id="MobiDB-lite"/>
    </source>
</evidence>
<protein>
    <submittedName>
        <fullName evidence="2">Uncharacterized protein</fullName>
    </submittedName>
</protein>
<accession>A0A6C0CWR0</accession>
<dbReference type="AlphaFoldDB" id="A0A6C0CWR0"/>
<sequence>MTTLTSPLPQGMGSYNNRSNVGGYVTWKGSGMYSNPAAVTSGNIRPLTNKDPTNIYPTGFGLPRPQKWQYRKGTTTNPPTPIIVTNPNDPTQYVEINPNRQVRSSTSSSLIRQTLDYPGQYSVKENPIDETNETTQLDKDCINCKGIGLVTNYYPEYYLTNNPLPVCETPQNCCNEQRKALLRVRPASTNLKKNYYTTLQQYRENRCQTYNQRIFNFYSGTENLINNSTVESLTKFVKPGSPYSSTNLYVANCYPNTGLNDFTEADLIIFAYEIMNSDGTLNDADITYFNTLSIKTIAEYVNFLNTLPSGNSAQANQVFKNIILNPYLGVSLNGPSNPRGCKLVVYKPSNPQFAVQGGVSSSTRTLKLAVTTVEKNVYQNNVLKGAGFSTVYANPGGQPYTPLIYKTKTPKCVPNPYYPFMYKQQDNPKTCFRNSNDYLSKSIQDLGNLSAGPTVANNGISTNWS</sequence>
<organism evidence="2">
    <name type="scientific">viral metagenome</name>
    <dbReference type="NCBI Taxonomy" id="1070528"/>
    <lineage>
        <taxon>unclassified sequences</taxon>
        <taxon>metagenomes</taxon>
        <taxon>organismal metagenomes</taxon>
    </lineage>
</organism>
<name>A0A6C0CWR0_9ZZZZ</name>
<evidence type="ECO:0000313" key="2">
    <source>
        <dbReference type="EMBL" id="QHT08184.1"/>
    </source>
</evidence>
<proteinExistence type="predicted"/>
<dbReference type="EMBL" id="MN739491">
    <property type="protein sequence ID" value="QHT08184.1"/>
    <property type="molecule type" value="Genomic_DNA"/>
</dbReference>
<reference evidence="2" key="1">
    <citation type="journal article" date="2020" name="Nature">
        <title>Giant virus diversity and host interactions through global metagenomics.</title>
        <authorList>
            <person name="Schulz F."/>
            <person name="Roux S."/>
            <person name="Paez-Espino D."/>
            <person name="Jungbluth S."/>
            <person name="Walsh D.A."/>
            <person name="Denef V.J."/>
            <person name="McMahon K.D."/>
            <person name="Konstantinidis K.T."/>
            <person name="Eloe-Fadrosh E.A."/>
            <person name="Kyrpides N.C."/>
            <person name="Woyke T."/>
        </authorList>
    </citation>
    <scope>NUCLEOTIDE SEQUENCE</scope>
    <source>
        <strain evidence="2">GVMAG-M-3300022752-39</strain>
    </source>
</reference>
<feature type="region of interest" description="Disordered" evidence="1">
    <location>
        <begin position="39"/>
        <end position="81"/>
    </location>
</feature>